<dbReference type="InterPro" id="IPR050987">
    <property type="entry name" value="AtrR-like"/>
</dbReference>
<evidence type="ECO:0000256" key="2">
    <source>
        <dbReference type="SAM" id="MobiDB-lite"/>
    </source>
</evidence>
<feature type="compositionally biased region" description="Acidic residues" evidence="2">
    <location>
        <begin position="193"/>
        <end position="210"/>
    </location>
</feature>
<accession>A0A1L7XKM7</accession>
<evidence type="ECO:0000256" key="1">
    <source>
        <dbReference type="ARBA" id="ARBA00023242"/>
    </source>
</evidence>
<organism evidence="3 4">
    <name type="scientific">Phialocephala subalpina</name>
    <dbReference type="NCBI Taxonomy" id="576137"/>
    <lineage>
        <taxon>Eukaryota</taxon>
        <taxon>Fungi</taxon>
        <taxon>Dikarya</taxon>
        <taxon>Ascomycota</taxon>
        <taxon>Pezizomycotina</taxon>
        <taxon>Leotiomycetes</taxon>
        <taxon>Helotiales</taxon>
        <taxon>Mollisiaceae</taxon>
        <taxon>Phialocephala</taxon>
        <taxon>Phialocephala fortinii species complex</taxon>
    </lineage>
</organism>
<gene>
    <name evidence="3" type="ORF">PAC_15515</name>
</gene>
<keyword evidence="1" id="KW-0539">Nucleus</keyword>
<dbReference type="AlphaFoldDB" id="A0A1L7XKM7"/>
<reference evidence="3 4" key="1">
    <citation type="submission" date="2016-03" db="EMBL/GenBank/DDBJ databases">
        <authorList>
            <person name="Ploux O."/>
        </authorList>
    </citation>
    <scope>NUCLEOTIDE SEQUENCE [LARGE SCALE GENOMIC DNA]</scope>
    <source>
        <strain evidence="3 4">UAMH 11012</strain>
    </source>
</reference>
<dbReference type="PANTHER" id="PTHR46910:SF1">
    <property type="entry name" value="MISCELLANEOUS ZN(II)2CYS6 TRANSCRIPTION FACTOR (EUROFUNG)-RELATED"/>
    <property type="match status" value="1"/>
</dbReference>
<dbReference type="OrthoDB" id="3364175at2759"/>
<feature type="region of interest" description="Disordered" evidence="2">
    <location>
        <begin position="1"/>
        <end position="22"/>
    </location>
</feature>
<dbReference type="Proteomes" id="UP000184330">
    <property type="component" value="Unassembled WGS sequence"/>
</dbReference>
<name>A0A1L7XKM7_9HELO</name>
<feature type="region of interest" description="Disordered" evidence="2">
    <location>
        <begin position="183"/>
        <end position="218"/>
    </location>
</feature>
<proteinExistence type="predicted"/>
<evidence type="ECO:0000313" key="3">
    <source>
        <dbReference type="EMBL" id="CZR65615.1"/>
    </source>
</evidence>
<protein>
    <recommendedName>
        <fullName evidence="5">Transcription factor domain-containing protein</fullName>
    </recommendedName>
</protein>
<dbReference type="CDD" id="cd12148">
    <property type="entry name" value="fungal_TF_MHR"/>
    <property type="match status" value="1"/>
</dbReference>
<evidence type="ECO:0008006" key="5">
    <source>
        <dbReference type="Google" id="ProtNLM"/>
    </source>
</evidence>
<dbReference type="PANTHER" id="PTHR46910">
    <property type="entry name" value="TRANSCRIPTION FACTOR PDR1"/>
    <property type="match status" value="1"/>
</dbReference>
<keyword evidence="4" id="KW-1185">Reference proteome</keyword>
<feature type="compositionally biased region" description="Polar residues" evidence="2">
    <location>
        <begin position="9"/>
        <end position="22"/>
    </location>
</feature>
<dbReference type="GO" id="GO:0003700">
    <property type="term" value="F:DNA-binding transcription factor activity"/>
    <property type="evidence" value="ECO:0007669"/>
    <property type="project" value="InterPro"/>
</dbReference>
<evidence type="ECO:0000313" key="4">
    <source>
        <dbReference type="Proteomes" id="UP000184330"/>
    </source>
</evidence>
<sequence>MEYPIPQEESPSSEARTATVTDEQQPRVWRACLECRKRKTDASRVETGTENAYILKVMITHPGVVSQFFLPFNPFIRFLAHSSNTICRLAARFEMRCQQMEGLYHKMETLVGKLGDNVETLNATTSRVESQSLQDPMRATSTSIGPDFGTQYQFSEQFLDNFMFQSGNSQPDLFTGFAIESGANASPNVNREENEDDEQETEDGEDDESDAPGNLGKSVVDHFMTTDSYGKLRQVKFVGGTSNMVIVEALKSLSPPSVIASSPGESQASKESSTVLELPFFTRGLTWPRLPGLAKPEQLACPPRYISDLLINIYFDQLHYTMPVIYKPHFLQRYRLLLNSRTAASIDAGFLSVFFAVCACASGLLPREPGQSTVFTGLKYYENAISLHYASTGEGSIEQVQCLALQAGILLLKAGSLLVKLYAQRKILASMYFHVARMQRMNMLIITRGHLLEVPVKCSKKNFADVFGGVVLSNCLGRPMGVEDGDCDCEMPLDLEDGDLDIYCKASSQASPGVQKVSRLTGFIVFSKLTKISGNISRSMTSLMLQQKNKNSRKVKMLRKLVVKLEGELSGWLKQVPDVIKFSVNNVDHASPHLTIPLIPDGYSDQNSLSKNPSYLQTRNLSCSNMEMEADIEKSIQYLADLESVWAGAQRSKLMLEELLKVAKRLQRQKRPYADLESFNVSGPMATGDHFSSFSQVQSTIARNTQNMAYLY</sequence>
<dbReference type="STRING" id="576137.A0A1L7XKM7"/>
<dbReference type="EMBL" id="FJOG01000032">
    <property type="protein sequence ID" value="CZR65615.1"/>
    <property type="molecule type" value="Genomic_DNA"/>
</dbReference>